<evidence type="ECO:0000313" key="10">
    <source>
        <dbReference type="EMBL" id="MFC5359044.1"/>
    </source>
</evidence>
<keyword evidence="6 8" id="KW-0411">Iron-sulfur</keyword>
<feature type="domain" description="Radical SAM core" evidence="9">
    <location>
        <begin position="56"/>
        <end position="272"/>
    </location>
</feature>
<feature type="binding site" evidence="8">
    <location>
        <position position="283"/>
    </location>
    <ligand>
        <name>[4Fe-4S] cluster</name>
        <dbReference type="ChEBI" id="CHEBI:49883"/>
        <label>1</label>
    </ligand>
</feature>
<evidence type="ECO:0000256" key="5">
    <source>
        <dbReference type="ARBA" id="ARBA00023004"/>
    </source>
</evidence>
<gene>
    <name evidence="8 10" type="primary">lipA</name>
    <name evidence="10" type="ORF">ACFPMG_29020</name>
</gene>
<comment type="similarity">
    <text evidence="8">Belongs to the radical SAM superfamily. Lipoyl synthase family.</text>
</comment>
<dbReference type="NCBIfam" id="NF004019">
    <property type="entry name" value="PRK05481.1"/>
    <property type="match status" value="1"/>
</dbReference>
<keyword evidence="3 8" id="KW-0949">S-adenosyl-L-methionine</keyword>
<dbReference type="Pfam" id="PF04055">
    <property type="entry name" value="Radical_SAM"/>
    <property type="match status" value="1"/>
</dbReference>
<reference evidence="11" key="1">
    <citation type="journal article" date="2019" name="Int. J. Syst. Evol. Microbiol.">
        <title>The Global Catalogue of Microorganisms (GCM) 10K type strain sequencing project: providing services to taxonomists for standard genome sequencing and annotation.</title>
        <authorList>
            <consortium name="The Broad Institute Genomics Platform"/>
            <consortium name="The Broad Institute Genome Sequencing Center for Infectious Disease"/>
            <person name="Wu L."/>
            <person name="Ma J."/>
        </authorList>
    </citation>
    <scope>NUCLEOTIDE SEQUENCE [LARGE SCALE GENOMIC DNA]</scope>
    <source>
        <strain evidence="11">CCUG 58760</strain>
    </source>
</reference>
<comment type="caution">
    <text evidence="10">The sequence shown here is derived from an EMBL/GenBank/DDBJ whole genome shotgun (WGS) entry which is preliminary data.</text>
</comment>
<comment type="pathway">
    <text evidence="8">Protein modification; protein lipoylation via endogenous pathway; protein N(6)-(lipoyl)lysine from octanoyl-[acyl-carrier-protein]: step 2/2.</text>
</comment>
<dbReference type="InterPro" id="IPR013785">
    <property type="entry name" value="Aldolase_TIM"/>
</dbReference>
<dbReference type="Proteomes" id="UP001596166">
    <property type="component" value="Unassembled WGS sequence"/>
</dbReference>
<feature type="binding site" evidence="8">
    <location>
        <position position="77"/>
    </location>
    <ligand>
        <name>[4Fe-4S] cluster</name>
        <dbReference type="ChEBI" id="CHEBI:49883"/>
        <label>2</label>
        <note>4Fe-4S-S-AdoMet</note>
    </ligand>
</feature>
<dbReference type="PANTHER" id="PTHR10949:SF0">
    <property type="entry name" value="LIPOYL SYNTHASE, MITOCHONDRIAL"/>
    <property type="match status" value="1"/>
</dbReference>
<proteinExistence type="inferred from homology"/>
<evidence type="ECO:0000256" key="6">
    <source>
        <dbReference type="ARBA" id="ARBA00023014"/>
    </source>
</evidence>
<dbReference type="Gene3D" id="3.20.20.70">
    <property type="entry name" value="Aldolase class I"/>
    <property type="match status" value="1"/>
</dbReference>
<evidence type="ECO:0000256" key="8">
    <source>
        <dbReference type="HAMAP-Rule" id="MF_00206"/>
    </source>
</evidence>
<keyword evidence="11" id="KW-1185">Reference proteome</keyword>
<dbReference type="PANTHER" id="PTHR10949">
    <property type="entry name" value="LIPOYL SYNTHASE"/>
    <property type="match status" value="1"/>
</dbReference>
<evidence type="ECO:0000259" key="9">
    <source>
        <dbReference type="PROSITE" id="PS51918"/>
    </source>
</evidence>
<evidence type="ECO:0000256" key="3">
    <source>
        <dbReference type="ARBA" id="ARBA00022691"/>
    </source>
</evidence>
<comment type="cofactor">
    <cofactor evidence="8">
        <name>[4Fe-4S] cluster</name>
        <dbReference type="ChEBI" id="CHEBI:49883"/>
    </cofactor>
    <text evidence="8">Binds 2 [4Fe-4S] clusters per subunit. One cluster is coordinated with 3 cysteines and an exchangeable S-adenosyl-L-methionine.</text>
</comment>
<dbReference type="InterPro" id="IPR003698">
    <property type="entry name" value="Lipoyl_synth"/>
</dbReference>
<dbReference type="SFLD" id="SFLDF00271">
    <property type="entry name" value="lipoyl_synthase"/>
    <property type="match status" value="1"/>
</dbReference>
<feature type="binding site" evidence="8">
    <location>
        <position position="44"/>
    </location>
    <ligand>
        <name>[4Fe-4S] cluster</name>
        <dbReference type="ChEBI" id="CHEBI:49883"/>
        <label>1</label>
    </ligand>
</feature>
<accession>A0ABW0GE39</accession>
<feature type="binding site" evidence="8">
    <location>
        <position position="55"/>
    </location>
    <ligand>
        <name>[4Fe-4S] cluster</name>
        <dbReference type="ChEBI" id="CHEBI:49883"/>
        <label>1</label>
    </ligand>
</feature>
<dbReference type="SFLD" id="SFLDS00029">
    <property type="entry name" value="Radical_SAM"/>
    <property type="match status" value="1"/>
</dbReference>
<evidence type="ECO:0000256" key="4">
    <source>
        <dbReference type="ARBA" id="ARBA00022723"/>
    </source>
</evidence>
<organism evidence="10 11">
    <name type="scientific">Azospirillum himalayense</name>
    <dbReference type="NCBI Taxonomy" id="654847"/>
    <lineage>
        <taxon>Bacteria</taxon>
        <taxon>Pseudomonadati</taxon>
        <taxon>Pseudomonadota</taxon>
        <taxon>Alphaproteobacteria</taxon>
        <taxon>Rhodospirillales</taxon>
        <taxon>Azospirillaceae</taxon>
        <taxon>Azospirillum</taxon>
    </lineage>
</organism>
<dbReference type="SUPFAM" id="SSF102114">
    <property type="entry name" value="Radical SAM enzymes"/>
    <property type="match status" value="1"/>
</dbReference>
<evidence type="ECO:0000313" key="11">
    <source>
        <dbReference type="Proteomes" id="UP001596166"/>
    </source>
</evidence>
<feature type="binding site" evidence="8">
    <location>
        <position position="74"/>
    </location>
    <ligand>
        <name>[4Fe-4S] cluster</name>
        <dbReference type="ChEBI" id="CHEBI:49883"/>
        <label>2</label>
        <note>4Fe-4S-S-AdoMet</note>
    </ligand>
</feature>
<dbReference type="PROSITE" id="PS51918">
    <property type="entry name" value="RADICAL_SAM"/>
    <property type="match status" value="1"/>
</dbReference>
<keyword evidence="2 8" id="KW-0808">Transferase</keyword>
<protein>
    <recommendedName>
        <fullName evidence="8">Lipoyl synthase</fullName>
        <ecNumber evidence="8">2.8.1.8</ecNumber>
    </recommendedName>
    <alternativeName>
        <fullName evidence="8">Lip-syn</fullName>
        <shortName evidence="8">LS</shortName>
    </alternativeName>
    <alternativeName>
        <fullName evidence="8">Lipoate synthase</fullName>
    </alternativeName>
    <alternativeName>
        <fullName evidence="8">Lipoic acid synthase</fullName>
    </alternativeName>
    <alternativeName>
        <fullName evidence="8">Sulfur insertion protein LipA</fullName>
    </alternativeName>
</protein>
<name>A0ABW0GE39_9PROT</name>
<dbReference type="SFLD" id="SFLDG01058">
    <property type="entry name" value="lipoyl_synthase_like"/>
    <property type="match status" value="1"/>
</dbReference>
<dbReference type="HAMAP" id="MF_00206">
    <property type="entry name" value="Lipoyl_synth"/>
    <property type="match status" value="1"/>
</dbReference>
<keyword evidence="5 8" id="KW-0408">Iron</keyword>
<comment type="function">
    <text evidence="8">Catalyzes the radical-mediated insertion of two sulfur atoms into the C-6 and C-8 positions of the octanoyl moiety bound to the lipoyl domains of lipoate-dependent enzymes, thereby converting the octanoylated domains into lipoylated derivatives.</text>
</comment>
<dbReference type="InterPro" id="IPR058240">
    <property type="entry name" value="rSAM_sf"/>
</dbReference>
<dbReference type="InterPro" id="IPR007197">
    <property type="entry name" value="rSAM"/>
</dbReference>
<dbReference type="RefSeq" id="WP_376998696.1">
    <property type="nucleotide sequence ID" value="NZ_JBHSLC010000109.1"/>
</dbReference>
<keyword evidence="8" id="KW-0963">Cytoplasm</keyword>
<sequence length="305" mass="33716">MPASPAALVHQAEKPAWLRARAPSSGAHEDTRALVRRHALHTVCEEAACPNIGECWSRRHATVMILGSVCTRACAFCNVATGRPDALDPQEPDRLAEAVLDLGLRHVVITSVDRDDLPDGGARQFVRCIERVRAVSPATTIEILTPDFRNKTGAIETVADARPDVFNHNLETVPRLYAMVRPGARYYHSLRLLDRVKNRRPEIFTKSGIMLGLGEERTEVLQVMDDLRVAGVDFLTIGQYLRPTPGHHPVARYAPPGEFAEYERVARAKGFRMVSASPLTRSSYHAEQDFAALVRSAGQPFPTGR</sequence>
<dbReference type="NCBIfam" id="NF009544">
    <property type="entry name" value="PRK12928.1"/>
    <property type="match status" value="1"/>
</dbReference>
<dbReference type="InterPro" id="IPR006638">
    <property type="entry name" value="Elp3/MiaA/NifB-like_rSAM"/>
</dbReference>
<evidence type="ECO:0000256" key="7">
    <source>
        <dbReference type="ARBA" id="ARBA00047326"/>
    </source>
</evidence>
<dbReference type="EC" id="2.8.1.8" evidence="8"/>
<comment type="subcellular location">
    <subcellularLocation>
        <location evidence="8">Cytoplasm</location>
    </subcellularLocation>
</comment>
<evidence type="ECO:0000256" key="2">
    <source>
        <dbReference type="ARBA" id="ARBA00022679"/>
    </source>
</evidence>
<dbReference type="PIRSF" id="PIRSF005963">
    <property type="entry name" value="Lipoyl_synth"/>
    <property type="match status" value="1"/>
</dbReference>
<dbReference type="EMBL" id="JBHSLC010000109">
    <property type="protein sequence ID" value="MFC5359044.1"/>
    <property type="molecule type" value="Genomic_DNA"/>
</dbReference>
<evidence type="ECO:0000256" key="1">
    <source>
        <dbReference type="ARBA" id="ARBA00022485"/>
    </source>
</evidence>
<comment type="catalytic activity">
    <reaction evidence="7 8">
        <text>[[Fe-S] cluster scaffold protein carrying a second [4Fe-4S](2+) cluster] + N(6)-octanoyl-L-lysyl-[protein] + 2 oxidized [2Fe-2S]-[ferredoxin] + 2 S-adenosyl-L-methionine + 4 H(+) = [[Fe-S] cluster scaffold protein] + N(6)-[(R)-dihydrolipoyl]-L-lysyl-[protein] + 4 Fe(3+) + 2 hydrogen sulfide + 2 5'-deoxyadenosine + 2 L-methionine + 2 reduced [2Fe-2S]-[ferredoxin]</text>
        <dbReference type="Rhea" id="RHEA:16585"/>
        <dbReference type="Rhea" id="RHEA-COMP:9928"/>
        <dbReference type="Rhea" id="RHEA-COMP:10000"/>
        <dbReference type="Rhea" id="RHEA-COMP:10001"/>
        <dbReference type="Rhea" id="RHEA-COMP:10475"/>
        <dbReference type="Rhea" id="RHEA-COMP:14568"/>
        <dbReference type="Rhea" id="RHEA-COMP:14569"/>
        <dbReference type="ChEBI" id="CHEBI:15378"/>
        <dbReference type="ChEBI" id="CHEBI:17319"/>
        <dbReference type="ChEBI" id="CHEBI:29034"/>
        <dbReference type="ChEBI" id="CHEBI:29919"/>
        <dbReference type="ChEBI" id="CHEBI:33722"/>
        <dbReference type="ChEBI" id="CHEBI:33737"/>
        <dbReference type="ChEBI" id="CHEBI:33738"/>
        <dbReference type="ChEBI" id="CHEBI:57844"/>
        <dbReference type="ChEBI" id="CHEBI:59789"/>
        <dbReference type="ChEBI" id="CHEBI:78809"/>
        <dbReference type="ChEBI" id="CHEBI:83100"/>
        <dbReference type="EC" id="2.8.1.8"/>
    </reaction>
</comment>
<keyword evidence="4 8" id="KW-0479">Metal-binding</keyword>
<keyword evidence="1 8" id="KW-0004">4Fe-4S</keyword>
<feature type="binding site" evidence="8">
    <location>
        <position position="49"/>
    </location>
    <ligand>
        <name>[4Fe-4S] cluster</name>
        <dbReference type="ChEBI" id="CHEBI:49883"/>
        <label>1</label>
    </ligand>
</feature>
<dbReference type="GO" id="GO:0016992">
    <property type="term" value="F:lipoate synthase activity"/>
    <property type="evidence" value="ECO:0007669"/>
    <property type="project" value="UniProtKB-EC"/>
</dbReference>
<dbReference type="NCBIfam" id="TIGR00510">
    <property type="entry name" value="lipA"/>
    <property type="match status" value="1"/>
</dbReference>
<feature type="binding site" evidence="8">
    <location>
        <position position="70"/>
    </location>
    <ligand>
        <name>[4Fe-4S] cluster</name>
        <dbReference type="ChEBI" id="CHEBI:49883"/>
        <label>2</label>
        <note>4Fe-4S-S-AdoMet</note>
    </ligand>
</feature>
<dbReference type="SMART" id="SM00729">
    <property type="entry name" value="Elp3"/>
    <property type="match status" value="1"/>
</dbReference>
<dbReference type="CDD" id="cd01335">
    <property type="entry name" value="Radical_SAM"/>
    <property type="match status" value="1"/>
</dbReference>